<evidence type="ECO:0000256" key="1">
    <source>
        <dbReference type="SAM" id="MobiDB-lite"/>
    </source>
</evidence>
<dbReference type="EMBL" id="CAJVPL010007750">
    <property type="protein sequence ID" value="CAG8671141.1"/>
    <property type="molecule type" value="Genomic_DNA"/>
</dbReference>
<sequence length="161" mass="18473">IRVIYNDWMAEEVKTLTPTVAWEAIDPQLIQHSFKYCGISVVMDRLKENLIFDYDRVEITKLRTSNYIYDNDEGGDDEGDDDGDNEDDDDGDNKGDDDGDNEDDNDGNDKGGNDNDKGGDDNFEEGSSTQKEKMINIEFLEPYIETENLEEFESYYTSQEM</sequence>
<evidence type="ECO:0000313" key="3">
    <source>
        <dbReference type="Proteomes" id="UP000789831"/>
    </source>
</evidence>
<dbReference type="OrthoDB" id="2447844at2759"/>
<dbReference type="AlphaFoldDB" id="A0A9N9E9X7"/>
<feature type="non-terminal residue" evidence="2">
    <location>
        <position position="1"/>
    </location>
</feature>
<dbReference type="Proteomes" id="UP000789831">
    <property type="component" value="Unassembled WGS sequence"/>
</dbReference>
<comment type="caution">
    <text evidence="2">The sequence shown here is derived from an EMBL/GenBank/DDBJ whole genome shotgun (WGS) entry which is preliminary data.</text>
</comment>
<feature type="non-terminal residue" evidence="2">
    <location>
        <position position="161"/>
    </location>
</feature>
<feature type="region of interest" description="Disordered" evidence="1">
    <location>
        <begin position="65"/>
        <end position="134"/>
    </location>
</feature>
<reference evidence="2" key="1">
    <citation type="submission" date="2021-06" db="EMBL/GenBank/DDBJ databases">
        <authorList>
            <person name="Kallberg Y."/>
            <person name="Tangrot J."/>
            <person name="Rosling A."/>
        </authorList>
    </citation>
    <scope>NUCLEOTIDE SEQUENCE</scope>
    <source>
        <strain evidence="2">MT106</strain>
    </source>
</reference>
<organism evidence="2 3">
    <name type="scientific">Ambispora gerdemannii</name>
    <dbReference type="NCBI Taxonomy" id="144530"/>
    <lineage>
        <taxon>Eukaryota</taxon>
        <taxon>Fungi</taxon>
        <taxon>Fungi incertae sedis</taxon>
        <taxon>Mucoromycota</taxon>
        <taxon>Glomeromycotina</taxon>
        <taxon>Glomeromycetes</taxon>
        <taxon>Archaeosporales</taxon>
        <taxon>Ambisporaceae</taxon>
        <taxon>Ambispora</taxon>
    </lineage>
</organism>
<keyword evidence="3" id="KW-1185">Reference proteome</keyword>
<evidence type="ECO:0000313" key="2">
    <source>
        <dbReference type="EMBL" id="CAG8671141.1"/>
    </source>
</evidence>
<feature type="compositionally biased region" description="Basic and acidic residues" evidence="1">
    <location>
        <begin position="107"/>
        <end position="120"/>
    </location>
</feature>
<proteinExistence type="predicted"/>
<accession>A0A9N9E9X7</accession>
<feature type="compositionally biased region" description="Acidic residues" evidence="1">
    <location>
        <begin position="70"/>
        <end position="106"/>
    </location>
</feature>
<name>A0A9N9E9X7_9GLOM</name>
<protein>
    <submittedName>
        <fullName evidence="2">4633_t:CDS:1</fullName>
    </submittedName>
</protein>
<gene>
    <name evidence="2" type="ORF">AGERDE_LOCUS12260</name>
</gene>